<dbReference type="Pfam" id="PF02368">
    <property type="entry name" value="Big_2"/>
    <property type="match status" value="1"/>
</dbReference>
<dbReference type="AlphaFoldDB" id="A0A1U7NLW0"/>
<evidence type="ECO:0000313" key="3">
    <source>
        <dbReference type="EMBL" id="OLU45993.1"/>
    </source>
</evidence>
<keyword evidence="4" id="KW-1185">Reference proteome</keyword>
<name>A0A1U7NLW0_9FIRM</name>
<feature type="domain" description="BIG2" evidence="2">
    <location>
        <begin position="892"/>
        <end position="964"/>
    </location>
</feature>
<comment type="caution">
    <text evidence="3">The sequence shown here is derived from an EMBL/GenBank/DDBJ whole genome shotgun (WGS) entry which is preliminary data.</text>
</comment>
<dbReference type="SUPFAM" id="SSF49373">
    <property type="entry name" value="Invasin/intimin cell-adhesion fragments"/>
    <property type="match status" value="1"/>
</dbReference>
<gene>
    <name evidence="3" type="ORF">BO225_07385</name>
</gene>
<accession>A0A1U7NLW0</accession>
<sequence>MRNLTFTNQDGEMLIFQEENFYVYTKNNNGCYKSRLSPLGMRFISCEDFPDKKNYIIELKNPIFSVLGYNGGYWIEHKTLGDIWTADIYGGISEEKMELNLRLNNGVVVSHIVVDLNEDFKKQMLKALEKGEENKPDIPTQIYDSFYHENDLDFIEQTYIATSPESLKEELSRIVVFNDNESMLDIFLGEWNVTNVAQGIAKNILSVKALKGGETSFGLKLGDKIISEVNCKVIPKFTLSESKVSLDQDKKEVTLTAESEFISDELANEILDKLKWENNSSAKVDIKKEFKDGKFTITFTLYPSLEVYKDESSSLVIKNLNMKDITLEIFQKGHFEYKELYQILNSPGFKNSMIQYLTKDGNFTASLLVSEKDPKFGTALAKAYSDLYFRGLDGWKEIIASEASKDLATDILIGYIYNSSDIISQMSAEKEGFSLVKKLSEALKWYLAKEMNEHLEDAGILNQLNKEITSLQDSSEFSKALISGKIDDVLDILVKNGSNISAKKISDFFNRFYKSSEYVNKASEYLKKFGYAVDGIMVTKDTMNNFSKFNALANANKYYIEMLDYIEKNCELKAMVNASKEVKALIYREFSSLEYVLQDAIQKGTDIAINEALKFAGTKVPILNIIKTGFDLGKFAGNALFNVSSMQESYDKLRCYTYLNKALSSWTISKNTKFAESLISQNNVDADNAAYEYLYTLDILAEGRIGGEKTLQKYLDYIWMNKNEELIRLSKTIQEGIESQNKYWDLGKLMEKCVTVNISCPVDIQVFDKNGGYLFTIKDGKEMAEQLDGLRYNVEYDQLVDDYNKILTFNPETGYSLKLVGYSTGCVDYLVMYKDENGLSRYKTINNIPIEKGTEISIKHIDENAKLILSENDLKKMVYEPVLRESQKYQKVDSIDLKVKNRVMAPGESQPIYTVLNPSDSTISDVYWSTSNSDIIRISDDGILTAIKSGTATIWAYTVDGAKKRVIITVSNLNEIGDKTDDPINDKNPSEKPTPPINDPNKKPDTNDPGDTNKPDEKPSNNTPVIKPMVNKGNETKVIPVKAESTIEKVNGSSIKHSPETGIAIQKSSSIWMNILSLLGLGWIVHKKRNH</sequence>
<dbReference type="Proteomes" id="UP000186705">
    <property type="component" value="Unassembled WGS sequence"/>
</dbReference>
<organism evidence="3 4">
    <name type="scientific">Dubosiella newyorkensis</name>
    <dbReference type="NCBI Taxonomy" id="1862672"/>
    <lineage>
        <taxon>Bacteria</taxon>
        <taxon>Bacillati</taxon>
        <taxon>Bacillota</taxon>
        <taxon>Erysipelotrichia</taxon>
        <taxon>Erysipelotrichales</taxon>
        <taxon>Erysipelotrichaceae</taxon>
        <taxon>Dubosiella</taxon>
    </lineage>
</organism>
<evidence type="ECO:0000256" key="1">
    <source>
        <dbReference type="SAM" id="MobiDB-lite"/>
    </source>
</evidence>
<feature type="compositionally biased region" description="Basic and acidic residues" evidence="1">
    <location>
        <begin position="1000"/>
        <end position="1019"/>
    </location>
</feature>
<dbReference type="STRING" id="1862672.BO225_07385"/>
<proteinExistence type="predicted"/>
<dbReference type="InterPro" id="IPR003343">
    <property type="entry name" value="Big_2"/>
</dbReference>
<dbReference type="EMBL" id="MPKA01000076">
    <property type="protein sequence ID" value="OLU45993.1"/>
    <property type="molecule type" value="Genomic_DNA"/>
</dbReference>
<dbReference type="InterPro" id="IPR008964">
    <property type="entry name" value="Invasin/intimin_cell_adhesion"/>
</dbReference>
<evidence type="ECO:0000259" key="2">
    <source>
        <dbReference type="Pfam" id="PF02368"/>
    </source>
</evidence>
<dbReference type="GeneID" id="78275761"/>
<dbReference type="Gene3D" id="2.60.40.1080">
    <property type="match status" value="1"/>
</dbReference>
<feature type="region of interest" description="Disordered" evidence="1">
    <location>
        <begin position="976"/>
        <end position="1029"/>
    </location>
</feature>
<evidence type="ECO:0000313" key="4">
    <source>
        <dbReference type="Proteomes" id="UP000186705"/>
    </source>
</evidence>
<dbReference type="OrthoDB" id="9775707at2"/>
<protein>
    <recommendedName>
        <fullName evidence="2">BIG2 domain-containing protein</fullName>
    </recommendedName>
</protein>
<feature type="compositionally biased region" description="Basic and acidic residues" evidence="1">
    <location>
        <begin position="976"/>
        <end position="990"/>
    </location>
</feature>
<dbReference type="RefSeq" id="WP_076341629.1">
    <property type="nucleotide sequence ID" value="NZ_MPKA01000076.1"/>
</dbReference>
<reference evidence="3 4" key="1">
    <citation type="submission" date="2016-11" db="EMBL/GenBank/DDBJ databases">
        <title>Description of two novel members of the family Erysipelotrichaceae: Ileibacterium lipovorans gen. nov., sp. nov. and Dubosiella newyorkensis, gen. nov., sp. nov.</title>
        <authorList>
            <person name="Cox L.M."/>
            <person name="Sohn J."/>
            <person name="Tyrrell K.L."/>
            <person name="Citron D.M."/>
            <person name="Lawson P.A."/>
            <person name="Patel N.B."/>
            <person name="Iizumi T."/>
            <person name="Perez-Perez G.I."/>
            <person name="Goldstein E.J."/>
            <person name="Blaser M.J."/>
        </authorList>
    </citation>
    <scope>NUCLEOTIDE SEQUENCE [LARGE SCALE GENOMIC DNA]</scope>
    <source>
        <strain evidence="3 4">NYU-BL-A4</strain>
    </source>
</reference>